<dbReference type="OrthoDB" id="2018786at2759"/>
<evidence type="ECO:0000256" key="1">
    <source>
        <dbReference type="ARBA" id="ARBA00004167"/>
    </source>
</evidence>
<dbReference type="SUPFAM" id="SSF52058">
    <property type="entry name" value="L domain-like"/>
    <property type="match status" value="2"/>
</dbReference>
<evidence type="ECO:0000256" key="3">
    <source>
        <dbReference type="ARBA" id="ARBA00012513"/>
    </source>
</evidence>
<dbReference type="EC" id="2.7.11.1" evidence="3"/>
<dbReference type="InterPro" id="IPR017441">
    <property type="entry name" value="Protein_kinase_ATP_BS"/>
</dbReference>
<keyword evidence="4" id="KW-0723">Serine/threonine-protein kinase</keyword>
<dbReference type="SMART" id="SM00220">
    <property type="entry name" value="S_TKc"/>
    <property type="match status" value="1"/>
</dbReference>
<dbReference type="FunFam" id="1.10.510.10:FF:000198">
    <property type="entry name" value="receptor protein kinase TMK1"/>
    <property type="match status" value="1"/>
</dbReference>
<dbReference type="Pfam" id="PF13855">
    <property type="entry name" value="LRR_8"/>
    <property type="match status" value="1"/>
</dbReference>
<dbReference type="InterPro" id="IPR001611">
    <property type="entry name" value="Leu-rich_rpt"/>
</dbReference>
<feature type="signal peptide" evidence="23">
    <location>
        <begin position="1"/>
        <end position="22"/>
    </location>
</feature>
<dbReference type="InterPro" id="IPR013210">
    <property type="entry name" value="LRR_N_plant-typ"/>
</dbReference>
<evidence type="ECO:0000256" key="5">
    <source>
        <dbReference type="ARBA" id="ARBA00022614"/>
    </source>
</evidence>
<evidence type="ECO:0000256" key="15">
    <source>
        <dbReference type="ARBA" id="ARBA00023157"/>
    </source>
</evidence>
<dbReference type="RefSeq" id="XP_022151414.1">
    <property type="nucleotide sequence ID" value="XM_022295722.1"/>
</dbReference>
<dbReference type="PANTHER" id="PTHR47986:SF13">
    <property type="entry name" value="RECEPTOR PROTEIN KINASE TMK1-LIKE"/>
    <property type="match status" value="1"/>
</dbReference>
<feature type="chain" id="PRO_5026649292" description="non-specific serine/threonine protein kinase" evidence="23">
    <location>
        <begin position="23"/>
        <end position="955"/>
    </location>
</feature>
<dbReference type="Pfam" id="PF07714">
    <property type="entry name" value="PK_Tyr_Ser-Thr"/>
    <property type="match status" value="1"/>
</dbReference>
<comment type="similarity">
    <text evidence="2">Belongs to the protein kinase superfamily. Ser/Thr protein kinase family.</text>
</comment>
<keyword evidence="5" id="KW-0433">Leucine-rich repeat</keyword>
<dbReference type="FunFam" id="3.80.10.10:FF:000129">
    <property type="entry name" value="Leucine-rich repeat receptor-like kinase"/>
    <property type="match status" value="1"/>
</dbReference>
<dbReference type="FunFam" id="3.30.200.20:FF:000226">
    <property type="entry name" value="receptor protein kinase TMK1"/>
    <property type="match status" value="1"/>
</dbReference>
<dbReference type="KEGG" id="mcha:111019351"/>
<keyword evidence="8 23" id="KW-0732">Signal</keyword>
<dbReference type="PROSITE" id="PS50011">
    <property type="entry name" value="PROTEIN_KINASE_DOM"/>
    <property type="match status" value="1"/>
</dbReference>
<dbReference type="GO" id="GO:0016020">
    <property type="term" value="C:membrane"/>
    <property type="evidence" value="ECO:0007669"/>
    <property type="project" value="UniProtKB-SubCell"/>
</dbReference>
<dbReference type="PROSITE" id="PS00107">
    <property type="entry name" value="PROTEIN_KINASE_ATP"/>
    <property type="match status" value="1"/>
</dbReference>
<keyword evidence="13 22" id="KW-1133">Transmembrane helix</keyword>
<dbReference type="Gene3D" id="1.10.510.10">
    <property type="entry name" value="Transferase(Phosphotransferase) domain 1"/>
    <property type="match status" value="1"/>
</dbReference>
<dbReference type="InterPro" id="IPR003591">
    <property type="entry name" value="Leu-rich_rpt_typical-subtyp"/>
</dbReference>
<evidence type="ECO:0000256" key="8">
    <source>
        <dbReference type="ARBA" id="ARBA00022729"/>
    </source>
</evidence>
<dbReference type="SMART" id="SM00369">
    <property type="entry name" value="LRR_TYP"/>
    <property type="match status" value="5"/>
</dbReference>
<dbReference type="Proteomes" id="UP000504603">
    <property type="component" value="Unplaced"/>
</dbReference>
<dbReference type="Gene3D" id="3.80.10.10">
    <property type="entry name" value="Ribonuclease Inhibitor"/>
    <property type="match status" value="2"/>
</dbReference>
<evidence type="ECO:0000256" key="9">
    <source>
        <dbReference type="ARBA" id="ARBA00022737"/>
    </source>
</evidence>
<dbReference type="PROSITE" id="PS00108">
    <property type="entry name" value="PROTEIN_KINASE_ST"/>
    <property type="match status" value="1"/>
</dbReference>
<evidence type="ECO:0000259" key="24">
    <source>
        <dbReference type="PROSITE" id="PS50011"/>
    </source>
</evidence>
<evidence type="ECO:0000256" key="20">
    <source>
        <dbReference type="PROSITE-ProRule" id="PRU10141"/>
    </source>
</evidence>
<sequence>MEDFRTELVLAILLALISVGFGATDPDDLAVLNEFRKGLENPQLLKWPVNDNDPCGHKWPSVFCDGSRVSQIQVQGMGLKGPLPQNFNRLSMLSNLGLQKNAFSGPLPSFAGLKNLQYAFLDNNNFTSIPADFFTGLDSLEVLALDGNDFNGSSGWMIPKALSNSAQLTNLTCMSCNLVGPIPEFLGSMSSLTVLKLSNNRLTGGIPASFSGMILQMLWLNNQVGDGLSGSIDVVTSMTSLSSLWLHGNHFTGPIPENIGNLSLLQDLNLNGNEFVGLIPKGLSDMNFNHLDLNNNNFMGPIPKFKALKLSYSSNQFCRAEEGVACAPQVMALIEFLAALDYPSRLVSAWTGNDPCQAPWLGLNCKSGGVSVINLPKFNLNGTLSPSLANLDSLVEIRLQNNNLSGQIPSNWTALKSLTLLDLSGNNISPPVPRFGATVKLVTGGNPLLDGKQSPATPSSGKGGLSPPNSQSPDSQSSPMTEPGFNSGDDGIGQRSNRSKASIIVSTVVPVVSVVVVAFLVIPVSIYLCRKRRRSSQAPSSLVIHPRDPSDPDNLVKIVVANNANMSNSTATGSGSASRNSSGLGDSHVIEAGNLVISVQVLRNVTNNFSSENELGRGGFGVVYRGELDDGTKIAVKRMESGVISSKALDEFQSEIAVLSKVRHRHLVSLLGYSVAGNERLLVYEFMPQGALSKHLFHWKSSKLEPLSWKRRLNIALDVARGMEYLHGLAHQSFIHRDLKSSNILLGDDFRAKVSDFGLVKLAPDGERSVVTKLAGTFGYLAPEYAVTGKITTKADVFSFGVVLMELLTGLMALDEDRPEESQYLAAWFWHIKSNEEKLMAAVDPSLGCKEDIFESICIMAELAGHCTAREPSQRPDMGHAVNVLAPLVEQWKPFKDDTEEYSGIDYSLPLNQMVKGWQESEGSDFSYVDLQDSKGSIPARPTGFADSFTSADGR</sequence>
<dbReference type="GeneID" id="111019351"/>
<comment type="catalytic activity">
    <reaction evidence="18">
        <text>L-threonyl-[protein] + ATP = O-phospho-L-threonyl-[protein] + ADP + H(+)</text>
        <dbReference type="Rhea" id="RHEA:46608"/>
        <dbReference type="Rhea" id="RHEA-COMP:11060"/>
        <dbReference type="Rhea" id="RHEA-COMP:11605"/>
        <dbReference type="ChEBI" id="CHEBI:15378"/>
        <dbReference type="ChEBI" id="CHEBI:30013"/>
        <dbReference type="ChEBI" id="CHEBI:30616"/>
        <dbReference type="ChEBI" id="CHEBI:61977"/>
        <dbReference type="ChEBI" id="CHEBI:456216"/>
        <dbReference type="EC" id="2.7.11.1"/>
    </reaction>
</comment>
<keyword evidence="16" id="KW-0675">Receptor</keyword>
<evidence type="ECO:0000256" key="16">
    <source>
        <dbReference type="ARBA" id="ARBA00023170"/>
    </source>
</evidence>
<keyword evidence="7 22" id="KW-0812">Transmembrane</keyword>
<keyword evidence="14 22" id="KW-0472">Membrane</keyword>
<keyword evidence="25" id="KW-1185">Reference proteome</keyword>
<feature type="binding site" evidence="20">
    <location>
        <position position="637"/>
    </location>
    <ligand>
        <name>ATP</name>
        <dbReference type="ChEBI" id="CHEBI:30616"/>
    </ligand>
</feature>
<evidence type="ECO:0000256" key="10">
    <source>
        <dbReference type="ARBA" id="ARBA00022741"/>
    </source>
</evidence>
<evidence type="ECO:0000313" key="26">
    <source>
        <dbReference type="RefSeq" id="XP_022151414.1"/>
    </source>
</evidence>
<organism evidence="25 26">
    <name type="scientific">Momordica charantia</name>
    <name type="common">Bitter gourd</name>
    <name type="synonym">Balsam pear</name>
    <dbReference type="NCBI Taxonomy" id="3673"/>
    <lineage>
        <taxon>Eukaryota</taxon>
        <taxon>Viridiplantae</taxon>
        <taxon>Streptophyta</taxon>
        <taxon>Embryophyta</taxon>
        <taxon>Tracheophyta</taxon>
        <taxon>Spermatophyta</taxon>
        <taxon>Magnoliopsida</taxon>
        <taxon>eudicotyledons</taxon>
        <taxon>Gunneridae</taxon>
        <taxon>Pentapetalae</taxon>
        <taxon>rosids</taxon>
        <taxon>fabids</taxon>
        <taxon>Cucurbitales</taxon>
        <taxon>Cucurbitaceae</taxon>
        <taxon>Momordiceae</taxon>
        <taxon>Momordica</taxon>
    </lineage>
</organism>
<dbReference type="FunFam" id="3.80.10.10:FF:000190">
    <property type="entry name" value="Receptor-like kinase TMK4"/>
    <property type="match status" value="1"/>
</dbReference>
<evidence type="ECO:0000256" key="11">
    <source>
        <dbReference type="ARBA" id="ARBA00022777"/>
    </source>
</evidence>
<proteinExistence type="inferred from homology"/>
<protein>
    <recommendedName>
        <fullName evidence="3">non-specific serine/threonine protein kinase</fullName>
        <ecNumber evidence="3">2.7.11.1</ecNumber>
    </recommendedName>
</protein>
<dbReference type="CDD" id="cd14066">
    <property type="entry name" value="STKc_IRAK"/>
    <property type="match status" value="1"/>
</dbReference>
<dbReference type="Pfam" id="PF00560">
    <property type="entry name" value="LRR_1"/>
    <property type="match status" value="4"/>
</dbReference>
<evidence type="ECO:0000256" key="17">
    <source>
        <dbReference type="ARBA" id="ARBA00023180"/>
    </source>
</evidence>
<dbReference type="Pfam" id="PF08263">
    <property type="entry name" value="LRRNT_2"/>
    <property type="match status" value="2"/>
</dbReference>
<evidence type="ECO:0000256" key="14">
    <source>
        <dbReference type="ARBA" id="ARBA00023136"/>
    </source>
</evidence>
<dbReference type="SUPFAM" id="SSF56112">
    <property type="entry name" value="Protein kinase-like (PK-like)"/>
    <property type="match status" value="1"/>
</dbReference>
<dbReference type="InterPro" id="IPR011009">
    <property type="entry name" value="Kinase-like_dom_sf"/>
</dbReference>
<dbReference type="InterPro" id="IPR001245">
    <property type="entry name" value="Ser-Thr/Tyr_kinase_cat_dom"/>
</dbReference>
<dbReference type="GO" id="GO:0004674">
    <property type="term" value="F:protein serine/threonine kinase activity"/>
    <property type="evidence" value="ECO:0007669"/>
    <property type="project" value="UniProtKB-KW"/>
</dbReference>
<comment type="subcellular location">
    <subcellularLocation>
        <location evidence="1">Membrane</location>
        <topology evidence="1">Single-pass membrane protein</topology>
    </subcellularLocation>
</comment>
<feature type="region of interest" description="Disordered" evidence="21">
    <location>
        <begin position="935"/>
        <end position="955"/>
    </location>
</feature>
<evidence type="ECO:0000256" key="21">
    <source>
        <dbReference type="SAM" id="MobiDB-lite"/>
    </source>
</evidence>
<keyword evidence="11" id="KW-0418">Kinase</keyword>
<dbReference type="Gene3D" id="3.30.200.20">
    <property type="entry name" value="Phosphorylase Kinase, domain 1"/>
    <property type="match status" value="1"/>
</dbReference>
<feature type="transmembrane region" description="Helical" evidence="22">
    <location>
        <begin position="503"/>
        <end position="528"/>
    </location>
</feature>
<feature type="compositionally biased region" description="Low complexity" evidence="21">
    <location>
        <begin position="466"/>
        <end position="479"/>
    </location>
</feature>
<keyword evidence="17" id="KW-0325">Glycoprotein</keyword>
<comment type="catalytic activity">
    <reaction evidence="19">
        <text>L-seryl-[protein] + ATP = O-phospho-L-seryl-[protein] + ADP + H(+)</text>
        <dbReference type="Rhea" id="RHEA:17989"/>
        <dbReference type="Rhea" id="RHEA-COMP:9863"/>
        <dbReference type="Rhea" id="RHEA-COMP:11604"/>
        <dbReference type="ChEBI" id="CHEBI:15378"/>
        <dbReference type="ChEBI" id="CHEBI:29999"/>
        <dbReference type="ChEBI" id="CHEBI:30616"/>
        <dbReference type="ChEBI" id="CHEBI:83421"/>
        <dbReference type="ChEBI" id="CHEBI:456216"/>
        <dbReference type="EC" id="2.7.11.1"/>
    </reaction>
</comment>
<name>A0A6J1DD05_MOMCH</name>
<evidence type="ECO:0000313" key="25">
    <source>
        <dbReference type="Proteomes" id="UP000504603"/>
    </source>
</evidence>
<keyword evidence="10 20" id="KW-0547">Nucleotide-binding</keyword>
<feature type="domain" description="Protein kinase" evidence="24">
    <location>
        <begin position="609"/>
        <end position="889"/>
    </location>
</feature>
<gene>
    <name evidence="26" type="primary">LOC111019351</name>
</gene>
<dbReference type="InterPro" id="IPR000719">
    <property type="entry name" value="Prot_kinase_dom"/>
</dbReference>
<feature type="region of interest" description="Disordered" evidence="21">
    <location>
        <begin position="446"/>
        <end position="494"/>
    </location>
</feature>
<evidence type="ECO:0000256" key="7">
    <source>
        <dbReference type="ARBA" id="ARBA00022692"/>
    </source>
</evidence>
<evidence type="ECO:0000256" key="2">
    <source>
        <dbReference type="ARBA" id="ARBA00008684"/>
    </source>
</evidence>
<dbReference type="InterPro" id="IPR052422">
    <property type="entry name" value="Auxin_Ser/Thr_Kinase"/>
</dbReference>
<keyword evidence="15" id="KW-1015">Disulfide bond</keyword>
<keyword evidence="9" id="KW-0677">Repeat</keyword>
<dbReference type="AlphaFoldDB" id="A0A6J1DD05"/>
<evidence type="ECO:0000256" key="12">
    <source>
        <dbReference type="ARBA" id="ARBA00022840"/>
    </source>
</evidence>
<dbReference type="GO" id="GO:0005524">
    <property type="term" value="F:ATP binding"/>
    <property type="evidence" value="ECO:0007669"/>
    <property type="project" value="UniProtKB-UniRule"/>
</dbReference>
<evidence type="ECO:0000256" key="19">
    <source>
        <dbReference type="ARBA" id="ARBA00048679"/>
    </source>
</evidence>
<keyword evidence="6" id="KW-0808">Transferase</keyword>
<reference evidence="26" key="1">
    <citation type="submission" date="2025-08" db="UniProtKB">
        <authorList>
            <consortium name="RefSeq"/>
        </authorList>
    </citation>
    <scope>IDENTIFICATION</scope>
    <source>
        <strain evidence="26">OHB3-1</strain>
    </source>
</reference>
<evidence type="ECO:0000256" key="18">
    <source>
        <dbReference type="ARBA" id="ARBA00047899"/>
    </source>
</evidence>
<evidence type="ECO:0000256" key="23">
    <source>
        <dbReference type="SAM" id="SignalP"/>
    </source>
</evidence>
<dbReference type="PANTHER" id="PTHR47986">
    <property type="entry name" value="OSJNBA0070M12.3 PROTEIN"/>
    <property type="match status" value="1"/>
</dbReference>
<evidence type="ECO:0000256" key="6">
    <source>
        <dbReference type="ARBA" id="ARBA00022679"/>
    </source>
</evidence>
<evidence type="ECO:0000256" key="22">
    <source>
        <dbReference type="SAM" id="Phobius"/>
    </source>
</evidence>
<dbReference type="InterPro" id="IPR008271">
    <property type="entry name" value="Ser/Thr_kinase_AS"/>
</dbReference>
<accession>A0A6J1DD05</accession>
<dbReference type="InterPro" id="IPR032675">
    <property type="entry name" value="LRR_dom_sf"/>
</dbReference>
<keyword evidence="12 20" id="KW-0067">ATP-binding</keyword>
<evidence type="ECO:0000256" key="4">
    <source>
        <dbReference type="ARBA" id="ARBA00022527"/>
    </source>
</evidence>
<evidence type="ECO:0000256" key="13">
    <source>
        <dbReference type="ARBA" id="ARBA00022989"/>
    </source>
</evidence>